<gene>
    <name evidence="5" type="ORF">SAMN04488542_12329</name>
</gene>
<dbReference type="InterPro" id="IPR000835">
    <property type="entry name" value="HTH_MarR-typ"/>
</dbReference>
<evidence type="ECO:0000256" key="2">
    <source>
        <dbReference type="ARBA" id="ARBA00023125"/>
    </source>
</evidence>
<protein>
    <submittedName>
        <fullName evidence="5">DNA-binding transcriptional regulator, MarR family</fullName>
    </submittedName>
</protein>
<dbReference type="InterPro" id="IPR036390">
    <property type="entry name" value="WH_DNA-bd_sf"/>
</dbReference>
<organism evidence="5 6">
    <name type="scientific">Fontibacillus panacisegetis</name>
    <dbReference type="NCBI Taxonomy" id="670482"/>
    <lineage>
        <taxon>Bacteria</taxon>
        <taxon>Bacillati</taxon>
        <taxon>Bacillota</taxon>
        <taxon>Bacilli</taxon>
        <taxon>Bacillales</taxon>
        <taxon>Paenibacillaceae</taxon>
        <taxon>Fontibacillus</taxon>
    </lineage>
</organism>
<dbReference type="SUPFAM" id="SSF46785">
    <property type="entry name" value="Winged helix' DNA-binding domain"/>
    <property type="match status" value="1"/>
</dbReference>
<dbReference type="InterPro" id="IPR023187">
    <property type="entry name" value="Tscrpt_reg_MarR-type_CS"/>
</dbReference>
<sequence>MVKEEALFEVASMFRSLLKGISHEWNKKGDSKVSFPQFKMLHYLKKQGPLKVSEVADALGITSAAVTGITDKLLAEGYVSRERAENDRRVVIITVTEQGEAVIEQILESQKETIQMIFSKLEEEDILHLRRVFSTILKNIENNE</sequence>
<dbReference type="PRINTS" id="PR00598">
    <property type="entry name" value="HTHMARR"/>
</dbReference>
<proteinExistence type="predicted"/>
<dbReference type="EMBL" id="FNBG01000023">
    <property type="protein sequence ID" value="SDG01395.1"/>
    <property type="molecule type" value="Genomic_DNA"/>
</dbReference>
<dbReference type="GO" id="GO:0003677">
    <property type="term" value="F:DNA binding"/>
    <property type="evidence" value="ECO:0007669"/>
    <property type="project" value="UniProtKB-KW"/>
</dbReference>
<keyword evidence="3" id="KW-0804">Transcription</keyword>
<dbReference type="PANTHER" id="PTHR42756:SF1">
    <property type="entry name" value="TRANSCRIPTIONAL REPRESSOR OF EMRAB OPERON"/>
    <property type="match status" value="1"/>
</dbReference>
<keyword evidence="1" id="KW-0805">Transcription regulation</keyword>
<dbReference type="CDD" id="cd00090">
    <property type="entry name" value="HTH_ARSR"/>
    <property type="match status" value="1"/>
</dbReference>
<evidence type="ECO:0000256" key="1">
    <source>
        <dbReference type="ARBA" id="ARBA00023015"/>
    </source>
</evidence>
<evidence type="ECO:0000256" key="3">
    <source>
        <dbReference type="ARBA" id="ARBA00023163"/>
    </source>
</evidence>
<dbReference type="Proteomes" id="UP000198972">
    <property type="component" value="Unassembled WGS sequence"/>
</dbReference>
<dbReference type="RefSeq" id="WP_091233622.1">
    <property type="nucleotide sequence ID" value="NZ_FNBG01000023.1"/>
</dbReference>
<name>A0A1G7QSA8_9BACL</name>
<dbReference type="PROSITE" id="PS50995">
    <property type="entry name" value="HTH_MARR_2"/>
    <property type="match status" value="1"/>
</dbReference>
<dbReference type="InterPro" id="IPR036388">
    <property type="entry name" value="WH-like_DNA-bd_sf"/>
</dbReference>
<evidence type="ECO:0000313" key="5">
    <source>
        <dbReference type="EMBL" id="SDG01395.1"/>
    </source>
</evidence>
<evidence type="ECO:0000313" key="6">
    <source>
        <dbReference type="Proteomes" id="UP000198972"/>
    </source>
</evidence>
<keyword evidence="6" id="KW-1185">Reference proteome</keyword>
<dbReference type="Gene3D" id="1.10.10.10">
    <property type="entry name" value="Winged helix-like DNA-binding domain superfamily/Winged helix DNA-binding domain"/>
    <property type="match status" value="1"/>
</dbReference>
<reference evidence="5 6" key="1">
    <citation type="submission" date="2016-10" db="EMBL/GenBank/DDBJ databases">
        <authorList>
            <person name="de Groot N.N."/>
        </authorList>
    </citation>
    <scope>NUCLEOTIDE SEQUENCE [LARGE SCALE GENOMIC DNA]</scope>
    <source>
        <strain evidence="5 6">DSM 28129</strain>
    </source>
</reference>
<accession>A0A1G7QSA8</accession>
<dbReference type="PANTHER" id="PTHR42756">
    <property type="entry name" value="TRANSCRIPTIONAL REGULATOR, MARR"/>
    <property type="match status" value="1"/>
</dbReference>
<feature type="domain" description="HTH marR-type" evidence="4">
    <location>
        <begin position="3"/>
        <end position="138"/>
    </location>
</feature>
<dbReference type="AlphaFoldDB" id="A0A1G7QSA8"/>
<dbReference type="GO" id="GO:0003700">
    <property type="term" value="F:DNA-binding transcription factor activity"/>
    <property type="evidence" value="ECO:0007669"/>
    <property type="project" value="InterPro"/>
</dbReference>
<dbReference type="PROSITE" id="PS01117">
    <property type="entry name" value="HTH_MARR_1"/>
    <property type="match status" value="1"/>
</dbReference>
<evidence type="ECO:0000259" key="4">
    <source>
        <dbReference type="PROSITE" id="PS50995"/>
    </source>
</evidence>
<dbReference type="OrthoDB" id="166070at2"/>
<dbReference type="STRING" id="670482.SAMN04488542_12329"/>
<keyword evidence="2 5" id="KW-0238">DNA-binding</keyword>
<dbReference type="InterPro" id="IPR011991">
    <property type="entry name" value="ArsR-like_HTH"/>
</dbReference>
<dbReference type="Pfam" id="PF01047">
    <property type="entry name" value="MarR"/>
    <property type="match status" value="1"/>
</dbReference>
<dbReference type="SMART" id="SM00347">
    <property type="entry name" value="HTH_MARR"/>
    <property type="match status" value="1"/>
</dbReference>